<dbReference type="Gene3D" id="3.30.420.10">
    <property type="entry name" value="Ribonuclease H-like superfamily/Ribonuclease H"/>
    <property type="match status" value="1"/>
</dbReference>
<dbReference type="CDD" id="cd09274">
    <property type="entry name" value="RNase_HI_RT_Ty3"/>
    <property type="match status" value="1"/>
</dbReference>
<dbReference type="EMBL" id="SRMI01000007">
    <property type="protein sequence ID" value="TVY66483.1"/>
    <property type="molecule type" value="Genomic_DNA"/>
</dbReference>
<dbReference type="InterPro" id="IPR041588">
    <property type="entry name" value="Integrase_H2C2"/>
</dbReference>
<sequence>MAPATPSRPSTSGRTQHATPPEEARSLEEELQEVPMETDEEGEIQSPPIHPSSHEDEVKKLKKKLRNLGEQHNTLLDNAKNNAKIAQNRIEALEKKVADLAEIAESLGKTAEDSQKLYKEHIEHTQALVATGKDPGEILRPRQPDSFNGDADKLQGFLTSLRSYQMYYPIQFTTEELRVRHGMGFLKDKALRMMEPIIRDYVNNPPDKRQQVTKYIYEKYEHFEAELRNAFGIMDEKRMAEMKIRQLKQKGSAADYLAEYRYQAAKLNWGEEAHMAQVYLGLKSEVKDAMVNIRPKPKNLNELANIAVEIDNQQYERRKEKQAEKQGGSYNPRWNTKQHNANQGRKRQNDTSYGTEAGPMTIGMAKRDNSNLTCWNCGKKGHKEPKCKNPFKTNQKYRPVPESKKINMVKKDDEPQMAIRTINMTRRDGYDTTQTPVVRNLGITAKVHDPFLSKEETLEKYYPHLDPEQRPVLGHAALVADVHKQSKSEKQEKKRAYDAKRREDPEFRRKESERQKQQRLKAKQDAEIELEWEPVPVMSKPLRNNDKVIAMVKKGKEVDPNPDNEPSTKKHDPSAEQALAQSFEKMRNSSYTALDNIPTRVTSQRPNRHVNDPDYLEACRVQREVDARRIKRKEARTVWNAEIIPQYDEFENRFWTSKHQKYAELARERAITEQDDDIYIRAYTKREIEDPTTPEERIQIEKDPRRYPHHPNHKQISWVSCTRHHCPQHWQEKIANDCFPVQINEHQEQKPYLIIDTLGYQVTKRYRGSQVARLGAHTETRERALAYVQNSKHITEWRQQVQQEVEIDEETTQEEPDIFQQLDKQHLQERLAKAEEEEGRPLIEAEKTDIILDHEVGKMEAAYQQKLATQNECPGDINCTKSECSMDHPAEENELPKKALRMATKGNQRTCLELKVRIRGKWLNALVDSGADMNFISPETVNELKLPWRDKEDPYTVHDGQGEVYSYESGNITREIDHLKVFVNGKNQGIDFDIIPVWRHDLVLGYPWLIRYNPQFNWRTGQVDCEDHPSDDESDSGYDTRSQSSTDESSEDRRDKVSPIPKGTRHKYHKGKVKYIRRTIATLKGQFKQLDQDIKTMKQIAAKESDERLKNIPPEYRIYEKLFQEELDTKLPQHTDYDIEIVLKDGKNPKFFPIYNLSQDELGTLREWINDMLRKGYIRPSKSSAGYPVMFVPKPNSNKLRLVVDYRQLNEITEKDRTPLPLINELKDRLFNKKWFTALDLKSAYNLIRIKEGDEWKTAFRTKYGLFEYLVMPFGLTNAPAVFQRMITNVLREYLDIFVVCYLDDILIFSDTEEEHTEHVHKVLKALQDANMLVEPTKSHFHQSKVTYLGHEISHNEIRMDKRKIAAVAEWKVPASVKETQSFLGFANYYRRFIKNFSKIAIPLTEITKKDKQFKWTKEAQQAFEQLKEAITSEPVLAMFDPDRQVELETDASDFALGGQIGQRHDDGMLHPIAFYSHKMHGAELNYPIYDKEFLAIVNCFKEFRHYLRGSKHQVKVFTDHKNIAYFATTQELNRRQLRYAEYLCEFDFTIAHCKGTDNGRADAISRRPDFDTGTVKTKEQLLEHNTKGEYQFTQPVRTIARTIKGPKCKTTKIIARTYKGVTEEEKERYIGFKKYISMQQLKEHHQDMHEKPEEASASHLSWYFGMGRDERIRQIMDKCPNCKQKPQGWRYPIQSLADQDEQERVEQEFIYEIHSHPLHGHQGVTKTLKRLQELGYRHFKKGQVEKVIKQCDLCAKTKAQRHKPYGQLQPLPVAQRPWDSITMDFITKLPLSEEPSTGIFYDSIMVIVDRLTKFSYYLPYREATDAEELSYVFYRHIVSIHGLPTEILSDRGPTFAATFWQSLMARLGLNHRLTTAFRPQVDGQTERMNQVLEQYLRCYINYEQNDWVEKLPVAQLAYNTAYNESTKLTPAYANFGFTPNAYHDARQEKSVNPAAILKSDDLKNLHEEMKTELEFVRKRMKNHYDPKRLKGPTFSEGDMVYLATKNIKTDRPTHKLDYKFIGPYKQQTQSKSKQATSHEKLQDQKSTKQKQSGKQI</sequence>
<keyword evidence="15" id="KW-0511">Multifunctional enzyme</keyword>
<keyword evidence="5" id="KW-0540">Nuclease</keyword>
<accession>A0A559L173</accession>
<keyword evidence="7" id="KW-0255">Endonuclease</keyword>
<dbReference type="GO" id="GO:0005634">
    <property type="term" value="C:nucleus"/>
    <property type="evidence" value="ECO:0007669"/>
    <property type="project" value="UniProtKB-ARBA"/>
</dbReference>
<dbReference type="CDD" id="cd00303">
    <property type="entry name" value="retropepsin_like"/>
    <property type="match status" value="1"/>
</dbReference>
<feature type="region of interest" description="Disordered" evidence="17">
    <location>
        <begin position="1"/>
        <end position="59"/>
    </location>
</feature>
<comment type="caution">
    <text evidence="25">The sequence shown here is derived from an EMBL/GenBank/DDBJ whole genome shotgun (WGS) entry which is preliminary data.</text>
</comment>
<dbReference type="InterPro" id="IPR043128">
    <property type="entry name" value="Rev_trsase/Diguanyl_cyclase"/>
</dbReference>
<evidence type="ECO:0000313" key="30">
    <source>
        <dbReference type="EMBL" id="TVY73656.1"/>
    </source>
</evidence>
<feature type="region of interest" description="Disordered" evidence="17">
    <location>
        <begin position="129"/>
        <end position="150"/>
    </location>
</feature>
<keyword evidence="14" id="KW-0496">Mitochondrion</keyword>
<feature type="compositionally biased region" description="Basic and acidic residues" evidence="17">
    <location>
        <begin position="134"/>
        <end position="143"/>
    </location>
</feature>
<dbReference type="PROSITE" id="PS00141">
    <property type="entry name" value="ASP_PROTEASE"/>
    <property type="match status" value="1"/>
</dbReference>
<dbReference type="SUPFAM" id="SSF50630">
    <property type="entry name" value="Acid proteases"/>
    <property type="match status" value="1"/>
</dbReference>
<comment type="subcellular location">
    <subcellularLocation>
        <location evidence="1">Mitochondrion</location>
    </subcellularLocation>
</comment>
<gene>
    <name evidence="25" type="primary">TY3B-I-3</name>
    <name evidence="23" type="synonym">TY3B-I-10</name>
    <name evidence="21" type="synonym">TY3B-I-12</name>
    <name evidence="22" type="synonym">TY3B-I-13</name>
    <name evidence="24" type="synonym">TY3B-I-2</name>
    <name evidence="31" type="synonym">TY3B-I-21</name>
    <name evidence="30" type="synonym">TY3B-I-25</name>
    <name evidence="29" type="synonym">TY3B-I-28</name>
    <name evidence="28" type="synonym">TY3B-I-31</name>
    <name evidence="26" type="synonym">TY3B-I-4</name>
    <name evidence="27" type="synonym">TY3B-I-5</name>
    <name evidence="29" type="ORF">Focb16_v001899</name>
    <name evidence="28" type="ORF">Focb16_v003142</name>
    <name evidence="30" type="ORF">Focb16_v004400</name>
    <name evidence="31" type="ORF">Focb16_v008156</name>
    <name evidence="24" type="ORF">Focb16_v009871</name>
    <name evidence="25" type="ORF">Focb16_v009920</name>
    <name evidence="26" type="ORF">Focb16_v011365</name>
    <name evidence="27" type="ORF">Focb16_v011366</name>
    <name evidence="21" type="ORF">Focb16_v014912</name>
    <name evidence="22" type="ORF">Focb16_v015354</name>
    <name evidence="23" type="ORF">Focb16_v015450</name>
</gene>
<name>A0A559L173_FUSOC</name>
<evidence type="ECO:0000256" key="15">
    <source>
        <dbReference type="ARBA" id="ARBA00023268"/>
    </source>
</evidence>
<feature type="region of interest" description="Disordered" evidence="17">
    <location>
        <begin position="2023"/>
        <end position="2057"/>
    </location>
</feature>
<protein>
    <submittedName>
        <fullName evidence="25">Transposon Ty3-I Gag-Pol polyprotein</fullName>
    </submittedName>
</protein>
<dbReference type="Gene3D" id="3.10.10.10">
    <property type="entry name" value="HIV Type 1 Reverse Transcriptase, subunit A, domain 1"/>
    <property type="match status" value="1"/>
</dbReference>
<evidence type="ECO:0000259" key="20">
    <source>
        <dbReference type="PROSITE" id="PS50994"/>
    </source>
</evidence>
<dbReference type="Proteomes" id="UP000320707">
    <property type="component" value="Unassembled WGS sequence"/>
</dbReference>
<feature type="region of interest" description="Disordered" evidence="17">
    <location>
        <begin position="482"/>
        <end position="525"/>
    </location>
</feature>
<dbReference type="EMBL" id="SRMI01000007">
    <property type="protein sequence ID" value="TVY65815.1"/>
    <property type="molecule type" value="Genomic_DNA"/>
</dbReference>
<dbReference type="InterPro" id="IPR012337">
    <property type="entry name" value="RNaseH-like_sf"/>
</dbReference>
<dbReference type="InterPro" id="IPR005162">
    <property type="entry name" value="Retrotrans_gag_dom"/>
</dbReference>
<evidence type="ECO:0000313" key="24">
    <source>
        <dbReference type="EMBL" id="TVY65815.1"/>
    </source>
</evidence>
<dbReference type="EMBL" id="SRMI01000009">
    <property type="protein sequence ID" value="TVY63163.1"/>
    <property type="molecule type" value="Genomic_DNA"/>
</dbReference>
<evidence type="ECO:0000256" key="3">
    <source>
        <dbReference type="ARBA" id="ARBA00022679"/>
    </source>
</evidence>
<evidence type="ECO:0000313" key="29">
    <source>
        <dbReference type="EMBL" id="TVY70756.1"/>
    </source>
</evidence>
<evidence type="ECO:0000256" key="17">
    <source>
        <dbReference type="SAM" id="MobiDB-lite"/>
    </source>
</evidence>
<dbReference type="GO" id="GO:0006508">
    <property type="term" value="P:proteolysis"/>
    <property type="evidence" value="ECO:0007669"/>
    <property type="project" value="UniProtKB-KW"/>
</dbReference>
<evidence type="ECO:0000256" key="14">
    <source>
        <dbReference type="ARBA" id="ARBA00023128"/>
    </source>
</evidence>
<dbReference type="EMBL" id="SRMI01000003">
    <property type="protein sequence ID" value="TVY73656.1"/>
    <property type="molecule type" value="Genomic_DNA"/>
</dbReference>
<evidence type="ECO:0000256" key="8">
    <source>
        <dbReference type="ARBA" id="ARBA00022801"/>
    </source>
</evidence>
<dbReference type="InterPro" id="IPR050951">
    <property type="entry name" value="Retrovirus_Pol_polyprotein"/>
</dbReference>
<dbReference type="SUPFAM" id="SSF57756">
    <property type="entry name" value="Retrovirus zinc finger-like domains"/>
    <property type="match status" value="1"/>
</dbReference>
<keyword evidence="16" id="KW-0479">Metal-binding</keyword>
<dbReference type="Gene3D" id="3.30.70.270">
    <property type="match status" value="2"/>
</dbReference>
<evidence type="ECO:0000256" key="4">
    <source>
        <dbReference type="ARBA" id="ARBA00022695"/>
    </source>
</evidence>
<evidence type="ECO:0000313" key="22">
    <source>
        <dbReference type="EMBL" id="TVY63814.1"/>
    </source>
</evidence>
<evidence type="ECO:0000256" key="6">
    <source>
        <dbReference type="ARBA" id="ARBA00022750"/>
    </source>
</evidence>
<dbReference type="Pfam" id="PF17919">
    <property type="entry name" value="RT_RNaseH_2"/>
    <property type="match status" value="1"/>
</dbReference>
<dbReference type="Pfam" id="PF00078">
    <property type="entry name" value="RVT_1"/>
    <property type="match status" value="1"/>
</dbReference>
<dbReference type="FunFam" id="3.30.70.270:FF:000063">
    <property type="entry name" value="Zinc knuckle domaincontaining protein"/>
    <property type="match status" value="1"/>
</dbReference>
<dbReference type="Gene3D" id="1.10.340.70">
    <property type="match status" value="1"/>
</dbReference>
<keyword evidence="11" id="KW-0229">DNA integration</keyword>
<dbReference type="InterPro" id="IPR001969">
    <property type="entry name" value="Aspartic_peptidase_AS"/>
</dbReference>
<keyword evidence="9" id="KW-0460">Magnesium</keyword>
<reference evidence="25 32" key="1">
    <citation type="journal article" date="2019" name="Microbiol. Resour. Announc.">
        <title>High-quality draft genome sequence of Fusarium oxysporum f. sp. cubense strain 160527, a causal agent of Panama disease.</title>
        <authorList>
            <person name="Asai S."/>
            <person name="Ayukawa Y."/>
            <person name="Gan P."/>
            <person name="Masuda S."/>
            <person name="Komatsu K."/>
            <person name="Shirasu K."/>
            <person name="Arie T."/>
        </authorList>
    </citation>
    <scope>NUCLEOTIDE SEQUENCE [LARGE SCALE GENOMIC DNA]</scope>
    <source>
        <strain evidence="25 32">160527</strain>
    </source>
</reference>
<dbReference type="GO" id="GO:0003964">
    <property type="term" value="F:RNA-directed DNA polymerase activity"/>
    <property type="evidence" value="ECO:0007669"/>
    <property type="project" value="UniProtKB-KW"/>
</dbReference>
<dbReference type="EMBL" id="SRMI01000009">
    <property type="protein sequence ID" value="TVY63814.1"/>
    <property type="molecule type" value="Genomic_DNA"/>
</dbReference>
<feature type="compositionally biased region" description="Low complexity" evidence="17">
    <location>
        <begin position="2026"/>
        <end position="2036"/>
    </location>
</feature>
<evidence type="ECO:0000256" key="7">
    <source>
        <dbReference type="ARBA" id="ARBA00022759"/>
    </source>
</evidence>
<evidence type="ECO:0000313" key="27">
    <source>
        <dbReference type="EMBL" id="TVY66657.1"/>
    </source>
</evidence>
<keyword evidence="16" id="KW-0862">Zinc</keyword>
<dbReference type="CDD" id="cd01647">
    <property type="entry name" value="RT_LTR"/>
    <property type="match status" value="1"/>
</dbReference>
<evidence type="ECO:0000313" key="23">
    <source>
        <dbReference type="EMBL" id="TVY65368.1"/>
    </source>
</evidence>
<dbReference type="EMBL" id="SRMI01000008">
    <property type="protein sequence ID" value="TVY65368.1"/>
    <property type="molecule type" value="Genomic_DNA"/>
</dbReference>
<dbReference type="GO" id="GO:0004519">
    <property type="term" value="F:endonuclease activity"/>
    <property type="evidence" value="ECO:0007669"/>
    <property type="project" value="UniProtKB-KW"/>
</dbReference>
<dbReference type="PROSITE" id="PS50994">
    <property type="entry name" value="INTEGRASE"/>
    <property type="match status" value="1"/>
</dbReference>
<dbReference type="FunFam" id="3.30.420.10:FF:000032">
    <property type="entry name" value="Retrovirus-related Pol polyprotein from transposon 297-like Protein"/>
    <property type="match status" value="1"/>
</dbReference>
<feature type="compositionally biased region" description="Polar residues" evidence="17">
    <location>
        <begin position="328"/>
        <end position="343"/>
    </location>
</feature>
<evidence type="ECO:0000313" key="32">
    <source>
        <dbReference type="Proteomes" id="UP000320707"/>
    </source>
</evidence>
<dbReference type="Pfam" id="PF17921">
    <property type="entry name" value="Integrase_H2C2"/>
    <property type="match status" value="1"/>
</dbReference>
<dbReference type="GO" id="GO:0005739">
    <property type="term" value="C:mitochondrion"/>
    <property type="evidence" value="ECO:0007669"/>
    <property type="project" value="UniProtKB-SubCell"/>
</dbReference>
<dbReference type="EMBL" id="SRMI01000005">
    <property type="protein sequence ID" value="TVY70756.1"/>
    <property type="molecule type" value="Genomic_DNA"/>
</dbReference>
<dbReference type="GO" id="GO:0008270">
    <property type="term" value="F:zinc ion binding"/>
    <property type="evidence" value="ECO:0007669"/>
    <property type="project" value="UniProtKB-KW"/>
</dbReference>
<dbReference type="InterPro" id="IPR041577">
    <property type="entry name" value="RT_RNaseH_2"/>
</dbReference>
<feature type="domain" description="Reverse transcriptase" evidence="19">
    <location>
        <begin position="1173"/>
        <end position="1353"/>
    </location>
</feature>
<evidence type="ECO:0000313" key="21">
    <source>
        <dbReference type="EMBL" id="TVY63163.1"/>
    </source>
</evidence>
<evidence type="ECO:0000259" key="18">
    <source>
        <dbReference type="PROSITE" id="PS50158"/>
    </source>
</evidence>
<dbReference type="PANTHER" id="PTHR37984:SF5">
    <property type="entry name" value="PROTEIN NYNRIN-LIKE"/>
    <property type="match status" value="1"/>
</dbReference>
<keyword evidence="12" id="KW-0695">RNA-directed DNA polymerase</keyword>
<evidence type="ECO:0000256" key="11">
    <source>
        <dbReference type="ARBA" id="ARBA00022908"/>
    </source>
</evidence>
<evidence type="ECO:0000256" key="9">
    <source>
        <dbReference type="ARBA" id="ARBA00022842"/>
    </source>
</evidence>
<evidence type="ECO:0000256" key="12">
    <source>
        <dbReference type="ARBA" id="ARBA00022918"/>
    </source>
</evidence>
<keyword evidence="10" id="KW-0694">RNA-binding</keyword>
<organism evidence="25 32">
    <name type="scientific">Fusarium oxysporum f. sp. cubense</name>
    <dbReference type="NCBI Taxonomy" id="61366"/>
    <lineage>
        <taxon>Eukaryota</taxon>
        <taxon>Fungi</taxon>
        <taxon>Dikarya</taxon>
        <taxon>Ascomycota</taxon>
        <taxon>Pezizomycotina</taxon>
        <taxon>Sordariomycetes</taxon>
        <taxon>Hypocreomycetidae</taxon>
        <taxon>Hypocreales</taxon>
        <taxon>Nectriaceae</taxon>
        <taxon>Fusarium</taxon>
        <taxon>Fusarium oxysporum species complex</taxon>
    </lineage>
</organism>
<evidence type="ECO:0000256" key="16">
    <source>
        <dbReference type="PROSITE-ProRule" id="PRU00047"/>
    </source>
</evidence>
<evidence type="ECO:0000256" key="10">
    <source>
        <dbReference type="ARBA" id="ARBA00022884"/>
    </source>
</evidence>
<dbReference type="InterPro" id="IPR021109">
    <property type="entry name" value="Peptidase_aspartic_dom_sf"/>
</dbReference>
<dbReference type="SUPFAM" id="SSF56672">
    <property type="entry name" value="DNA/RNA polymerases"/>
    <property type="match status" value="1"/>
</dbReference>
<dbReference type="GO" id="GO:0015074">
    <property type="term" value="P:DNA integration"/>
    <property type="evidence" value="ECO:0007669"/>
    <property type="project" value="UniProtKB-KW"/>
</dbReference>
<dbReference type="Gene3D" id="2.40.70.10">
    <property type="entry name" value="Acid Proteases"/>
    <property type="match status" value="1"/>
</dbReference>
<keyword evidence="3" id="KW-0808">Transferase</keyword>
<evidence type="ECO:0000313" key="25">
    <source>
        <dbReference type="EMBL" id="TVY66483.1"/>
    </source>
</evidence>
<dbReference type="InterPro" id="IPR001584">
    <property type="entry name" value="Integrase_cat-core"/>
</dbReference>
<dbReference type="PANTHER" id="PTHR37984">
    <property type="entry name" value="PROTEIN CBG26694"/>
    <property type="match status" value="1"/>
</dbReference>
<dbReference type="GO" id="GO:0003723">
    <property type="term" value="F:RNA binding"/>
    <property type="evidence" value="ECO:0007669"/>
    <property type="project" value="UniProtKB-KW"/>
</dbReference>
<evidence type="ECO:0000313" key="31">
    <source>
        <dbReference type="EMBL" id="TVY76477.1"/>
    </source>
</evidence>
<dbReference type="InterPro" id="IPR001878">
    <property type="entry name" value="Znf_CCHC"/>
</dbReference>
<dbReference type="SUPFAM" id="SSF53098">
    <property type="entry name" value="Ribonuclease H-like"/>
    <property type="match status" value="1"/>
</dbReference>
<feature type="domain" description="CCHC-type" evidence="18">
    <location>
        <begin position="374"/>
        <end position="389"/>
    </location>
</feature>
<proteinExistence type="predicted"/>
<dbReference type="EMBL" id="SRMI01000002">
    <property type="protein sequence ID" value="TVY76477.1"/>
    <property type="molecule type" value="Genomic_DNA"/>
</dbReference>
<dbReference type="Pfam" id="PF13975">
    <property type="entry name" value="gag-asp_proteas"/>
    <property type="match status" value="1"/>
</dbReference>
<feature type="region of interest" description="Disordered" evidence="17">
    <location>
        <begin position="553"/>
        <end position="576"/>
    </location>
</feature>
<feature type="region of interest" description="Disordered" evidence="17">
    <location>
        <begin position="1023"/>
        <end position="1067"/>
    </location>
</feature>
<evidence type="ECO:0000256" key="13">
    <source>
        <dbReference type="ARBA" id="ARBA00023125"/>
    </source>
</evidence>
<dbReference type="EMBL" id="SRMI01000006">
    <property type="protein sequence ID" value="TVY68228.1"/>
    <property type="molecule type" value="Genomic_DNA"/>
</dbReference>
<feature type="compositionally biased region" description="Basic and acidic residues" evidence="17">
    <location>
        <begin position="2037"/>
        <end position="2047"/>
    </location>
</feature>
<feature type="compositionally biased region" description="Polar residues" evidence="17">
    <location>
        <begin position="7"/>
        <end position="18"/>
    </location>
</feature>
<dbReference type="InterPro" id="IPR036875">
    <property type="entry name" value="Znf_CCHC_sf"/>
</dbReference>
<feature type="compositionally biased region" description="Acidic residues" evidence="17">
    <location>
        <begin position="29"/>
        <end position="43"/>
    </location>
</feature>
<evidence type="ECO:0000256" key="1">
    <source>
        <dbReference type="ARBA" id="ARBA00004173"/>
    </source>
</evidence>
<keyword evidence="8" id="KW-0378">Hydrolase</keyword>
<dbReference type="EMBL" id="SRMI01000007">
    <property type="protein sequence ID" value="TVY66657.1"/>
    <property type="molecule type" value="Genomic_DNA"/>
</dbReference>
<dbReference type="PROSITE" id="PS50878">
    <property type="entry name" value="RT_POL"/>
    <property type="match status" value="1"/>
</dbReference>
<dbReference type="Pfam" id="PF03732">
    <property type="entry name" value="Retrotrans_gag"/>
    <property type="match status" value="1"/>
</dbReference>
<feature type="region of interest" description="Disordered" evidence="17">
    <location>
        <begin position="315"/>
        <end position="356"/>
    </location>
</feature>
<keyword evidence="6" id="KW-0064">Aspartyl protease</keyword>
<dbReference type="InterPro" id="IPR036397">
    <property type="entry name" value="RNaseH_sf"/>
</dbReference>
<dbReference type="PROSITE" id="PS50158">
    <property type="entry name" value="ZF_CCHC"/>
    <property type="match status" value="1"/>
</dbReference>
<keyword evidence="4" id="KW-0548">Nucleotidyltransferase</keyword>
<keyword evidence="13" id="KW-0238">DNA-binding</keyword>
<dbReference type="EMBL" id="SRMI01000007">
    <property type="protein sequence ID" value="TVY66654.1"/>
    <property type="molecule type" value="Genomic_DNA"/>
</dbReference>
<evidence type="ECO:0000313" key="26">
    <source>
        <dbReference type="EMBL" id="TVY66654.1"/>
    </source>
</evidence>
<keyword evidence="2" id="KW-0645">Protease</keyword>
<dbReference type="InterPro" id="IPR043502">
    <property type="entry name" value="DNA/RNA_pol_sf"/>
</dbReference>
<evidence type="ECO:0000256" key="2">
    <source>
        <dbReference type="ARBA" id="ARBA00022670"/>
    </source>
</evidence>
<evidence type="ECO:0000259" key="19">
    <source>
        <dbReference type="PROSITE" id="PS50878"/>
    </source>
</evidence>
<feature type="domain" description="Integrase catalytic" evidence="20">
    <location>
        <begin position="1774"/>
        <end position="1948"/>
    </location>
</feature>
<evidence type="ECO:0000313" key="28">
    <source>
        <dbReference type="EMBL" id="TVY68228.1"/>
    </source>
</evidence>
<feature type="compositionally biased region" description="Basic and acidic residues" evidence="17">
    <location>
        <begin position="315"/>
        <end position="324"/>
    </location>
</feature>
<dbReference type="InterPro" id="IPR000477">
    <property type="entry name" value="RT_dom"/>
</dbReference>
<keyword evidence="16" id="KW-0863">Zinc-finger</keyword>
<dbReference type="GO" id="GO:0003677">
    <property type="term" value="F:DNA binding"/>
    <property type="evidence" value="ECO:0007669"/>
    <property type="project" value="UniProtKB-KW"/>
</dbReference>
<dbReference type="GO" id="GO:0004190">
    <property type="term" value="F:aspartic-type endopeptidase activity"/>
    <property type="evidence" value="ECO:0007669"/>
    <property type="project" value="UniProtKB-KW"/>
</dbReference>
<evidence type="ECO:0000256" key="5">
    <source>
        <dbReference type="ARBA" id="ARBA00022722"/>
    </source>
</evidence>